<organism evidence="1 2">
    <name type="scientific">Albidovulum aquaemixtae</name>
    <dbReference type="NCBI Taxonomy" id="1542388"/>
    <lineage>
        <taxon>Bacteria</taxon>
        <taxon>Pseudomonadati</taxon>
        <taxon>Pseudomonadota</taxon>
        <taxon>Alphaproteobacteria</taxon>
        <taxon>Rhodobacterales</taxon>
        <taxon>Paracoccaceae</taxon>
        <taxon>Albidovulum</taxon>
    </lineage>
</organism>
<dbReference type="EMBL" id="OMOQ01000001">
    <property type="protein sequence ID" value="SPH17488.1"/>
    <property type="molecule type" value="Genomic_DNA"/>
</dbReference>
<keyword evidence="2" id="KW-1185">Reference proteome</keyword>
<reference evidence="1 2" key="1">
    <citation type="submission" date="2018-03" db="EMBL/GenBank/DDBJ databases">
        <authorList>
            <person name="Keele B.F."/>
        </authorList>
    </citation>
    <scope>NUCLEOTIDE SEQUENCE [LARGE SCALE GENOMIC DNA]</scope>
    <source>
        <strain evidence="1 2">CECT 8626</strain>
    </source>
</reference>
<name>A0A2R8B4F2_9RHOB</name>
<sequence>MHFLTQISFDEIAASLLACLLLRELMILGLPDSVAGPGGWLVDTGEEEG</sequence>
<dbReference type="RefSeq" id="WP_181366360.1">
    <property type="nucleotide sequence ID" value="NZ_OMOQ01000001.1"/>
</dbReference>
<evidence type="ECO:0000313" key="2">
    <source>
        <dbReference type="Proteomes" id="UP000244924"/>
    </source>
</evidence>
<protein>
    <submittedName>
        <fullName evidence="1">Uncharacterized protein</fullName>
    </submittedName>
</protein>
<dbReference type="Proteomes" id="UP000244924">
    <property type="component" value="Unassembled WGS sequence"/>
</dbReference>
<dbReference type="AlphaFoldDB" id="A0A2R8B4F2"/>
<accession>A0A2R8B4F2</accession>
<evidence type="ECO:0000313" key="1">
    <source>
        <dbReference type="EMBL" id="SPH17488.1"/>
    </source>
</evidence>
<gene>
    <name evidence="1" type="ORF">DEA8626_01011</name>
</gene>
<proteinExistence type="predicted"/>